<accession>A0A1X2I2Z1</accession>
<evidence type="ECO:0000313" key="2">
    <source>
        <dbReference type="Proteomes" id="UP000193560"/>
    </source>
</evidence>
<organism evidence="1 2">
    <name type="scientific">Absidia repens</name>
    <dbReference type="NCBI Taxonomy" id="90262"/>
    <lineage>
        <taxon>Eukaryota</taxon>
        <taxon>Fungi</taxon>
        <taxon>Fungi incertae sedis</taxon>
        <taxon>Mucoromycota</taxon>
        <taxon>Mucoromycotina</taxon>
        <taxon>Mucoromycetes</taxon>
        <taxon>Mucorales</taxon>
        <taxon>Cunninghamellaceae</taxon>
        <taxon>Absidia</taxon>
    </lineage>
</organism>
<proteinExistence type="predicted"/>
<keyword evidence="2" id="KW-1185">Reference proteome</keyword>
<dbReference type="AlphaFoldDB" id="A0A1X2I2Z1"/>
<sequence length="193" mass="22966">MMSVKLKLFEIMDTKDKWTLFFLSGHGESSNTYKVLPTFIASDIDWRYFDSFVEDRPCNFDTDCNNGSSAITLHHHHNLHLHYLQLTPNEYYVHAEDYAKQFLSKNPQYQKTLFHHLKLDKHCLIDIVFVFQYRRTGRLLVDQFMLVSRTCVALIGSFKENKWTLCRTPWAHGYKELKDPYNNNDHSTVFNIY</sequence>
<gene>
    <name evidence="1" type="ORF">BCR42DRAFT_152618</name>
</gene>
<protein>
    <submittedName>
        <fullName evidence="1">Uncharacterized protein</fullName>
    </submittedName>
</protein>
<evidence type="ECO:0000313" key="1">
    <source>
        <dbReference type="EMBL" id="ORZ07346.1"/>
    </source>
</evidence>
<comment type="caution">
    <text evidence="1">The sequence shown here is derived from an EMBL/GenBank/DDBJ whole genome shotgun (WGS) entry which is preliminary data.</text>
</comment>
<dbReference type="Proteomes" id="UP000193560">
    <property type="component" value="Unassembled WGS sequence"/>
</dbReference>
<name>A0A1X2I2Z1_9FUNG</name>
<dbReference type="EMBL" id="MCGE01000035">
    <property type="protein sequence ID" value="ORZ07346.1"/>
    <property type="molecule type" value="Genomic_DNA"/>
</dbReference>
<reference evidence="1 2" key="1">
    <citation type="submission" date="2016-07" db="EMBL/GenBank/DDBJ databases">
        <title>Pervasive Adenine N6-methylation of Active Genes in Fungi.</title>
        <authorList>
            <consortium name="DOE Joint Genome Institute"/>
            <person name="Mondo S.J."/>
            <person name="Dannebaum R.O."/>
            <person name="Kuo R.C."/>
            <person name="Labutti K."/>
            <person name="Haridas S."/>
            <person name="Kuo A."/>
            <person name="Salamov A."/>
            <person name="Ahrendt S.R."/>
            <person name="Lipzen A."/>
            <person name="Sullivan W."/>
            <person name="Andreopoulos W.B."/>
            <person name="Clum A."/>
            <person name="Lindquist E."/>
            <person name="Daum C."/>
            <person name="Ramamoorthy G.K."/>
            <person name="Gryganskyi A."/>
            <person name="Culley D."/>
            <person name="Magnuson J.K."/>
            <person name="James T.Y."/>
            <person name="O'Malley M.A."/>
            <person name="Stajich J.E."/>
            <person name="Spatafora J.W."/>
            <person name="Visel A."/>
            <person name="Grigoriev I.V."/>
        </authorList>
    </citation>
    <scope>NUCLEOTIDE SEQUENCE [LARGE SCALE GENOMIC DNA]</scope>
    <source>
        <strain evidence="1 2">NRRL 1336</strain>
    </source>
</reference>